<feature type="compositionally biased region" description="Polar residues" evidence="10">
    <location>
        <begin position="130"/>
        <end position="153"/>
    </location>
</feature>
<accession>A0A8J4UK97</accession>
<dbReference type="PANTHER" id="PTHR14647">
    <property type="entry name" value="GALACTOSE-3-O-SULFOTRANSFERASE"/>
    <property type="match status" value="1"/>
</dbReference>
<dbReference type="Gene3D" id="3.40.50.300">
    <property type="entry name" value="P-loop containing nucleotide triphosphate hydrolases"/>
    <property type="match status" value="1"/>
</dbReference>
<comment type="subcellular location">
    <subcellularLocation>
        <location evidence="1">Golgi apparatus membrane</location>
        <topology evidence="1">Single-pass type II membrane protein</topology>
    </subcellularLocation>
</comment>
<feature type="region of interest" description="Disordered" evidence="10">
    <location>
        <begin position="118"/>
        <end position="161"/>
    </location>
</feature>
<dbReference type="EMBL" id="QNUK01000274">
    <property type="protein sequence ID" value="KAF5896495.1"/>
    <property type="molecule type" value="Genomic_DNA"/>
</dbReference>
<comment type="caution">
    <text evidence="12">The sequence shown here is derived from an EMBL/GenBank/DDBJ whole genome shotgun (WGS) entry which is preliminary data.</text>
</comment>
<dbReference type="AlphaFoldDB" id="A0A8J4UK97"/>
<dbReference type="GO" id="GO:0000139">
    <property type="term" value="C:Golgi membrane"/>
    <property type="evidence" value="ECO:0007669"/>
    <property type="project" value="UniProtKB-SubCell"/>
</dbReference>
<proteinExistence type="inferred from homology"/>
<dbReference type="Pfam" id="PF06990">
    <property type="entry name" value="Gal-3-0_sulfotr"/>
    <property type="match status" value="1"/>
</dbReference>
<dbReference type="Proteomes" id="UP000727407">
    <property type="component" value="Unassembled WGS sequence"/>
</dbReference>
<keyword evidence="4 11" id="KW-0812">Transmembrane</keyword>
<evidence type="ECO:0000313" key="13">
    <source>
        <dbReference type="Proteomes" id="UP000727407"/>
    </source>
</evidence>
<evidence type="ECO:0000256" key="2">
    <source>
        <dbReference type="ARBA" id="ARBA00008124"/>
    </source>
</evidence>
<evidence type="ECO:0000313" key="12">
    <source>
        <dbReference type="EMBL" id="KAF5896495.1"/>
    </source>
</evidence>
<organism evidence="12 13">
    <name type="scientific">Clarias magur</name>
    <name type="common">Asian catfish</name>
    <name type="synonym">Macropteronotus magur</name>
    <dbReference type="NCBI Taxonomy" id="1594786"/>
    <lineage>
        <taxon>Eukaryota</taxon>
        <taxon>Metazoa</taxon>
        <taxon>Chordata</taxon>
        <taxon>Craniata</taxon>
        <taxon>Vertebrata</taxon>
        <taxon>Euteleostomi</taxon>
        <taxon>Actinopterygii</taxon>
        <taxon>Neopterygii</taxon>
        <taxon>Teleostei</taxon>
        <taxon>Ostariophysi</taxon>
        <taxon>Siluriformes</taxon>
        <taxon>Clariidae</taxon>
        <taxon>Clarias</taxon>
    </lineage>
</organism>
<keyword evidence="5" id="KW-0735">Signal-anchor</keyword>
<keyword evidence="6 11" id="KW-1133">Transmembrane helix</keyword>
<evidence type="ECO:0000256" key="4">
    <source>
        <dbReference type="ARBA" id="ARBA00022692"/>
    </source>
</evidence>
<keyword evidence="8 11" id="KW-0472">Membrane</keyword>
<sequence>MRSESDSGTMSWQLRHARRESNAPAWRSVPPWSACVRAGCYRHLRLIWHALTFLTVLCVALQLLSVVRQSWNSKKSQSDHQLINPLSNEQQDAQPNLEHFHSSQAAFWRFQWSDGKDKGPNEALEPTGRNLDTTSARRLASTSGRNLAPNQQARKADAAHDSEVEVVKKSQVQDLSQMRFPQFQSSRLLTSDQNGTCQPKNHIVFLKTHKTASSTILNILYRYGDTRNLTFALPVHMHSQLYYPNYFMSHFVEGVRSRRVTEFHIMCNHMRFRGTE</sequence>
<dbReference type="OrthoDB" id="514299at2759"/>
<keyword evidence="7" id="KW-0333">Golgi apparatus</keyword>
<evidence type="ECO:0000256" key="7">
    <source>
        <dbReference type="ARBA" id="ARBA00023034"/>
    </source>
</evidence>
<reference evidence="12" key="1">
    <citation type="submission" date="2020-07" db="EMBL/GenBank/DDBJ databases">
        <title>Clarias magur genome sequencing, assembly and annotation.</title>
        <authorList>
            <person name="Kushwaha B."/>
            <person name="Kumar R."/>
            <person name="Das P."/>
            <person name="Joshi C.G."/>
            <person name="Kumar D."/>
            <person name="Nagpure N.S."/>
            <person name="Pandey M."/>
            <person name="Agarwal S."/>
            <person name="Srivastava S."/>
            <person name="Singh M."/>
            <person name="Sahoo L."/>
            <person name="Jayasankar P."/>
            <person name="Meher P.K."/>
            <person name="Koringa P.G."/>
            <person name="Iquebal M.A."/>
            <person name="Das S.P."/>
            <person name="Bit A."/>
            <person name="Patnaik S."/>
            <person name="Patel N."/>
            <person name="Shah T.M."/>
            <person name="Hinsu A."/>
            <person name="Jena J.K."/>
        </authorList>
    </citation>
    <scope>NUCLEOTIDE SEQUENCE</scope>
    <source>
        <strain evidence="12">CIFAMagur01</strain>
        <tissue evidence="12">Testis</tissue>
    </source>
</reference>
<name>A0A8J4UK97_CLAMG</name>
<evidence type="ECO:0000256" key="11">
    <source>
        <dbReference type="SAM" id="Phobius"/>
    </source>
</evidence>
<feature type="transmembrane region" description="Helical" evidence="11">
    <location>
        <begin position="46"/>
        <end position="67"/>
    </location>
</feature>
<evidence type="ECO:0000256" key="1">
    <source>
        <dbReference type="ARBA" id="ARBA00004323"/>
    </source>
</evidence>
<evidence type="ECO:0000256" key="5">
    <source>
        <dbReference type="ARBA" id="ARBA00022968"/>
    </source>
</evidence>
<dbReference type="GO" id="GO:0001733">
    <property type="term" value="F:galactosylceramide sulfotransferase activity"/>
    <property type="evidence" value="ECO:0007669"/>
    <property type="project" value="InterPro"/>
</dbReference>
<evidence type="ECO:0000256" key="6">
    <source>
        <dbReference type="ARBA" id="ARBA00022989"/>
    </source>
</evidence>
<dbReference type="GO" id="GO:0009247">
    <property type="term" value="P:glycolipid biosynthetic process"/>
    <property type="evidence" value="ECO:0007669"/>
    <property type="project" value="InterPro"/>
</dbReference>
<keyword evidence="9" id="KW-0325">Glycoprotein</keyword>
<feature type="non-terminal residue" evidence="12">
    <location>
        <position position="276"/>
    </location>
</feature>
<dbReference type="PANTHER" id="PTHR14647:SF62">
    <property type="entry name" value="GALACTOSE-3-O-SULFOTRANSFERASE 2"/>
    <property type="match status" value="1"/>
</dbReference>
<evidence type="ECO:0000256" key="3">
    <source>
        <dbReference type="ARBA" id="ARBA00022679"/>
    </source>
</evidence>
<dbReference type="InterPro" id="IPR027417">
    <property type="entry name" value="P-loop_NTPase"/>
</dbReference>
<protein>
    <submittedName>
        <fullName evidence="12">Galactose-3-O-sulfotransferase 2-like</fullName>
    </submittedName>
</protein>
<evidence type="ECO:0000256" key="10">
    <source>
        <dbReference type="SAM" id="MobiDB-lite"/>
    </source>
</evidence>
<evidence type="ECO:0000256" key="8">
    <source>
        <dbReference type="ARBA" id="ARBA00023136"/>
    </source>
</evidence>
<keyword evidence="13" id="KW-1185">Reference proteome</keyword>
<comment type="similarity">
    <text evidence="2">Belongs to the galactose-3-O-sulfotransferase family.</text>
</comment>
<evidence type="ECO:0000256" key="9">
    <source>
        <dbReference type="ARBA" id="ARBA00023180"/>
    </source>
</evidence>
<dbReference type="InterPro" id="IPR009729">
    <property type="entry name" value="Gal-3-0_sulfotransfrase"/>
</dbReference>
<gene>
    <name evidence="12" type="primary">gal3st2</name>
    <name evidence="12" type="ORF">DAT39_013794</name>
</gene>
<keyword evidence="3" id="KW-0808">Transferase</keyword>